<proteinExistence type="predicted"/>
<dbReference type="EC" id="3.2.1.14" evidence="2"/>
<evidence type="ECO:0000313" key="6">
    <source>
        <dbReference type="EMBL" id="AGS54061.1"/>
    </source>
</evidence>
<dbReference type="InterPro" id="IPR001223">
    <property type="entry name" value="Glyco_hydro18_cat"/>
</dbReference>
<dbReference type="GO" id="GO:0008061">
    <property type="term" value="F:chitin binding"/>
    <property type="evidence" value="ECO:0007669"/>
    <property type="project" value="InterPro"/>
</dbReference>
<dbReference type="GO" id="GO:0005975">
    <property type="term" value="P:carbohydrate metabolic process"/>
    <property type="evidence" value="ECO:0007669"/>
    <property type="project" value="InterPro"/>
</dbReference>
<evidence type="ECO:0000256" key="3">
    <source>
        <dbReference type="ARBA" id="ARBA00023024"/>
    </source>
</evidence>
<dbReference type="Gene3D" id="3.10.50.10">
    <property type="match status" value="1"/>
</dbReference>
<keyword evidence="3" id="KW-0119">Carbohydrate metabolism</keyword>
<organism evidence="6">
    <name type="scientific">uncultured bacterium contig00152</name>
    <dbReference type="NCBI Taxonomy" id="1181591"/>
    <lineage>
        <taxon>Bacteria</taxon>
        <taxon>environmental samples</taxon>
    </lineage>
</organism>
<dbReference type="GO" id="GO:0005576">
    <property type="term" value="C:extracellular region"/>
    <property type="evidence" value="ECO:0007669"/>
    <property type="project" value="TreeGrafter"/>
</dbReference>
<name>A0A806KP80_9BACT</name>
<dbReference type="InterPro" id="IPR029070">
    <property type="entry name" value="Chitinase_insertion_sf"/>
</dbReference>
<dbReference type="InterPro" id="IPR017853">
    <property type="entry name" value="GH"/>
</dbReference>
<dbReference type="SUPFAM" id="SSF51445">
    <property type="entry name" value="(Trans)glycosidases"/>
    <property type="match status" value="1"/>
</dbReference>
<dbReference type="PANTHER" id="PTHR11177:SF317">
    <property type="entry name" value="CHITINASE 12-RELATED"/>
    <property type="match status" value="1"/>
</dbReference>
<protein>
    <recommendedName>
        <fullName evidence="2">chitinase</fullName>
        <ecNumber evidence="2">3.2.1.14</ecNumber>
    </recommendedName>
</protein>
<dbReference type="GO" id="GO:0008843">
    <property type="term" value="F:endochitinase activity"/>
    <property type="evidence" value="ECO:0007669"/>
    <property type="project" value="UniProtKB-EC"/>
</dbReference>
<evidence type="ECO:0000256" key="1">
    <source>
        <dbReference type="ARBA" id="ARBA00000822"/>
    </source>
</evidence>
<dbReference type="AlphaFoldDB" id="A0A806KP80"/>
<feature type="signal peptide" evidence="4">
    <location>
        <begin position="1"/>
        <end position="17"/>
    </location>
</feature>
<evidence type="ECO:0000259" key="5">
    <source>
        <dbReference type="PROSITE" id="PS51910"/>
    </source>
</evidence>
<comment type="catalytic activity">
    <reaction evidence="1">
        <text>Random endo-hydrolysis of N-acetyl-beta-D-glucosaminide (1-&gt;4)-beta-linkages in chitin and chitodextrins.</text>
        <dbReference type="EC" id="3.2.1.14"/>
    </reaction>
</comment>
<feature type="domain" description="GH18" evidence="5">
    <location>
        <begin position="20"/>
        <end position="333"/>
    </location>
</feature>
<sequence length="340" mass="36640">MKRILLIFLLFASSIFAAGPKVAGYFPHWAGYSSFKPADVRYVFLTDIRYCCLEPSGSDLLFADENDKANFTELVRLAKENNVRVFVSIGGIGYEETIASLSASNLEQAARKFVSEHGIDGFEIDGGEIDFDGARNIASLADALANAGFSVSLAIPGNASLSEAISAVAGRIDAISLWFTDQMNANESAVKPNSNTTENIRVLAAFANAGIPREKLIAILPLYGKSFEGVSSLGSSFTGIGSGNEGVLKYKELMDKFNRADVYNVSFDNASQSEIALSESEIIVFNGIPSMQAMARAVKESGYGGIAVFDLTGDHKEPIVSLLVTINQILRPEVDFKKKR</sequence>
<dbReference type="Pfam" id="PF00704">
    <property type="entry name" value="Glyco_hydro_18"/>
    <property type="match status" value="1"/>
</dbReference>
<dbReference type="EMBL" id="JQ844275">
    <property type="protein sequence ID" value="AGS54061.1"/>
    <property type="molecule type" value="Genomic_DNA"/>
</dbReference>
<feature type="chain" id="PRO_5032828128" description="chitinase" evidence="4">
    <location>
        <begin position="18"/>
        <end position="340"/>
    </location>
</feature>
<dbReference type="GO" id="GO:0006032">
    <property type="term" value="P:chitin catabolic process"/>
    <property type="evidence" value="ECO:0007669"/>
    <property type="project" value="UniProtKB-KW"/>
</dbReference>
<dbReference type="InterPro" id="IPR011583">
    <property type="entry name" value="Chitinase_II/V-like_cat"/>
</dbReference>
<keyword evidence="4" id="KW-0732">Signal</keyword>
<dbReference type="PANTHER" id="PTHR11177">
    <property type="entry name" value="CHITINASE"/>
    <property type="match status" value="1"/>
</dbReference>
<reference evidence="6" key="1">
    <citation type="submission" date="2012-03" db="EMBL/GenBank/DDBJ databases">
        <title>Functional metagenomics reveals considerable lignocellulase gene clusters in the gut microbiome of a wood-feeding higher termite.</title>
        <authorList>
            <person name="Liu N."/>
        </authorList>
    </citation>
    <scope>NUCLEOTIDE SEQUENCE</scope>
</reference>
<evidence type="ECO:0000256" key="4">
    <source>
        <dbReference type="SAM" id="SignalP"/>
    </source>
</evidence>
<dbReference type="PROSITE" id="PS51910">
    <property type="entry name" value="GH18_2"/>
    <property type="match status" value="1"/>
</dbReference>
<keyword evidence="3" id="KW-0146">Chitin degradation</keyword>
<dbReference type="SMART" id="SM00636">
    <property type="entry name" value="Glyco_18"/>
    <property type="match status" value="1"/>
</dbReference>
<keyword evidence="3" id="KW-0624">Polysaccharide degradation</keyword>
<accession>A0A806KP80</accession>
<dbReference type="InterPro" id="IPR050314">
    <property type="entry name" value="Glycosyl_Hydrlase_18"/>
</dbReference>
<dbReference type="Gene3D" id="3.20.20.80">
    <property type="entry name" value="Glycosidases"/>
    <property type="match status" value="1"/>
</dbReference>
<evidence type="ECO:0000256" key="2">
    <source>
        <dbReference type="ARBA" id="ARBA00012729"/>
    </source>
</evidence>